<dbReference type="EMBL" id="VIIS01001994">
    <property type="protein sequence ID" value="KAF0289891.1"/>
    <property type="molecule type" value="Genomic_DNA"/>
</dbReference>
<accession>A0A6A4VKI8</accession>
<feature type="transmembrane region" description="Helical" evidence="2">
    <location>
        <begin position="240"/>
        <end position="260"/>
    </location>
</feature>
<protein>
    <submittedName>
        <fullName evidence="3">Uncharacterized protein</fullName>
    </submittedName>
</protein>
<dbReference type="Proteomes" id="UP000440578">
    <property type="component" value="Unassembled WGS sequence"/>
</dbReference>
<organism evidence="3 4">
    <name type="scientific">Amphibalanus amphitrite</name>
    <name type="common">Striped barnacle</name>
    <name type="synonym">Balanus amphitrite</name>
    <dbReference type="NCBI Taxonomy" id="1232801"/>
    <lineage>
        <taxon>Eukaryota</taxon>
        <taxon>Metazoa</taxon>
        <taxon>Ecdysozoa</taxon>
        <taxon>Arthropoda</taxon>
        <taxon>Crustacea</taxon>
        <taxon>Multicrustacea</taxon>
        <taxon>Cirripedia</taxon>
        <taxon>Thoracica</taxon>
        <taxon>Thoracicalcarea</taxon>
        <taxon>Balanomorpha</taxon>
        <taxon>Balanoidea</taxon>
        <taxon>Balanidae</taxon>
        <taxon>Amphibalaninae</taxon>
        <taxon>Amphibalanus</taxon>
    </lineage>
</organism>
<sequence>MAIAGDPSSLQYLLKERQGAFLQRPPPRREGDSHYPFEDVYQQDHQWSSYSPTGRDGDHDEEFLDDNTVLQPPLNAHYARESHVTNEANHERDNPVKSLSFTGSGSHVARHPFFEKPEITDDVSFSSPHAYHESNDFASTSPPTPIKKQFPLSDFSPLLGPVSPSLISSIPSPVSSKVVKHDRDDFVHHSNSYSDDPTSYHVSSGYHAPTTYHTPATYQEPSSYEEDGSLVGNLKKYGGAMAPLLLATGLMFLFPSVQTITSSSRRRRRDVGDITAEEEDPSERLLLLVERLRTIHSSFADSPCPSRMFCQLGDVIADTSDPERATK</sequence>
<feature type="compositionally biased region" description="Basic and acidic residues" evidence="1">
    <location>
        <begin position="27"/>
        <end position="37"/>
    </location>
</feature>
<evidence type="ECO:0000256" key="1">
    <source>
        <dbReference type="SAM" id="MobiDB-lite"/>
    </source>
</evidence>
<reference evidence="3 4" key="1">
    <citation type="submission" date="2019-07" db="EMBL/GenBank/DDBJ databases">
        <title>Draft genome assembly of a fouling barnacle, Amphibalanus amphitrite (Darwin, 1854): The first reference genome for Thecostraca.</title>
        <authorList>
            <person name="Kim W."/>
        </authorList>
    </citation>
    <scope>NUCLEOTIDE SEQUENCE [LARGE SCALE GENOMIC DNA]</scope>
    <source>
        <strain evidence="3">SNU_AA5</strain>
        <tissue evidence="3">Soma without cirri and trophi</tissue>
    </source>
</reference>
<comment type="caution">
    <text evidence="3">The sequence shown here is derived from an EMBL/GenBank/DDBJ whole genome shotgun (WGS) entry which is preliminary data.</text>
</comment>
<dbReference type="AlphaFoldDB" id="A0A6A4VKI8"/>
<evidence type="ECO:0000313" key="3">
    <source>
        <dbReference type="EMBL" id="KAF0289891.1"/>
    </source>
</evidence>
<proteinExistence type="predicted"/>
<gene>
    <name evidence="3" type="ORF">FJT64_011897</name>
</gene>
<feature type="region of interest" description="Disordered" evidence="1">
    <location>
        <begin position="15"/>
        <end position="63"/>
    </location>
</feature>
<dbReference type="OrthoDB" id="6402604at2759"/>
<keyword evidence="2" id="KW-0472">Membrane</keyword>
<evidence type="ECO:0000313" key="4">
    <source>
        <dbReference type="Proteomes" id="UP000440578"/>
    </source>
</evidence>
<feature type="compositionally biased region" description="Polar residues" evidence="1">
    <location>
        <begin position="43"/>
        <end position="52"/>
    </location>
</feature>
<name>A0A6A4VKI8_AMPAM</name>
<keyword evidence="2" id="KW-1133">Transmembrane helix</keyword>
<keyword evidence="4" id="KW-1185">Reference proteome</keyword>
<keyword evidence="2" id="KW-0812">Transmembrane</keyword>
<evidence type="ECO:0000256" key="2">
    <source>
        <dbReference type="SAM" id="Phobius"/>
    </source>
</evidence>